<feature type="signal peptide" evidence="2">
    <location>
        <begin position="1"/>
        <end position="22"/>
    </location>
</feature>
<organism evidence="3 4">
    <name type="scientific">Mycolicibacterium tokaiense</name>
    <dbReference type="NCBI Taxonomy" id="39695"/>
    <lineage>
        <taxon>Bacteria</taxon>
        <taxon>Bacillati</taxon>
        <taxon>Actinomycetota</taxon>
        <taxon>Actinomycetes</taxon>
        <taxon>Mycobacteriales</taxon>
        <taxon>Mycobacteriaceae</taxon>
        <taxon>Mycolicibacterium</taxon>
    </lineage>
</organism>
<feature type="chain" id="PRO_5038376568" evidence="2">
    <location>
        <begin position="23"/>
        <end position="453"/>
    </location>
</feature>
<evidence type="ECO:0000313" key="4">
    <source>
        <dbReference type="Proteomes" id="UP000254978"/>
    </source>
</evidence>
<name>A0A378TJI2_9MYCO</name>
<evidence type="ECO:0000256" key="2">
    <source>
        <dbReference type="SAM" id="SignalP"/>
    </source>
</evidence>
<dbReference type="AlphaFoldDB" id="A0A378TJI2"/>
<gene>
    <name evidence="3" type="ORF">NCTC10821_03523</name>
</gene>
<dbReference type="Proteomes" id="UP000254978">
    <property type="component" value="Unassembled WGS sequence"/>
</dbReference>
<feature type="compositionally biased region" description="Low complexity" evidence="1">
    <location>
        <begin position="427"/>
        <end position="453"/>
    </location>
</feature>
<proteinExistence type="predicted"/>
<evidence type="ECO:0000256" key="1">
    <source>
        <dbReference type="SAM" id="MobiDB-lite"/>
    </source>
</evidence>
<protein>
    <submittedName>
        <fullName evidence="3">PE-PGRS family protein</fullName>
    </submittedName>
</protein>
<accession>A0A378TJI2</accession>
<evidence type="ECO:0000313" key="3">
    <source>
        <dbReference type="EMBL" id="STZ59985.1"/>
    </source>
</evidence>
<sequence>MYAAARTYLATGVAVVGASALAVCPLSPVHTTGADLTVPAVTAPAALSTAAVHLTSLANPIQLWAQVLSQAVDNAGALGRDWLSDPAPVLRQLLTNQIGYLESLADAGRGVVNGLGQYFDPANPFGATAEIQRAMQQFSEGDIFGGVSTLTGALITGTIIVGVGLPLFESGVLDIPAKMAQNAADVIASAFSLTTALPLLAGVLGPIINPINALGSTAQDVVDSLGAGDVIGALTAVVNIPAVLTGALLNGFEAADGTLLPGLLSVDSFSGGLVQGLLLTIPRAIADALGANTSARTAAVDEVSSVSTDAPATVTLDVPDSAPAGVSEPEPTGVAPATPVSGEDTDDAPAHDEQDVAEDAETAVPEQDSTEVDEVTDEAPAENDAADEDTTDDDTTEDDVADDDAADDDAADDESTESESDADTDPSSDGGESSGDSDSSASESSSDSDTAAA</sequence>
<feature type="region of interest" description="Disordered" evidence="1">
    <location>
        <begin position="305"/>
        <end position="453"/>
    </location>
</feature>
<keyword evidence="4" id="KW-1185">Reference proteome</keyword>
<dbReference type="OrthoDB" id="4761540at2"/>
<dbReference type="RefSeq" id="WP_115279306.1">
    <property type="nucleotide sequence ID" value="NZ_AP022600.1"/>
</dbReference>
<dbReference type="EMBL" id="UGQT01000001">
    <property type="protein sequence ID" value="STZ59985.1"/>
    <property type="molecule type" value="Genomic_DNA"/>
</dbReference>
<feature type="compositionally biased region" description="Acidic residues" evidence="1">
    <location>
        <begin position="368"/>
        <end position="426"/>
    </location>
</feature>
<reference evidence="3 4" key="1">
    <citation type="submission" date="2018-06" db="EMBL/GenBank/DDBJ databases">
        <authorList>
            <consortium name="Pathogen Informatics"/>
            <person name="Doyle S."/>
        </authorList>
    </citation>
    <scope>NUCLEOTIDE SEQUENCE [LARGE SCALE GENOMIC DNA]</scope>
    <source>
        <strain evidence="3 4">NCTC10821</strain>
    </source>
</reference>
<keyword evidence="2" id="KW-0732">Signal</keyword>